<dbReference type="GO" id="GO:0046983">
    <property type="term" value="F:protein dimerization activity"/>
    <property type="evidence" value="ECO:0007669"/>
    <property type="project" value="InterPro"/>
</dbReference>
<dbReference type="InterPro" id="IPR008906">
    <property type="entry name" value="HATC_C_dom"/>
</dbReference>
<accession>A0A1B6H5A5</accession>
<dbReference type="SUPFAM" id="SSF53098">
    <property type="entry name" value="Ribonuclease H-like"/>
    <property type="match status" value="1"/>
</dbReference>
<dbReference type="InterPro" id="IPR012337">
    <property type="entry name" value="RNaseH-like_sf"/>
</dbReference>
<evidence type="ECO:0000313" key="2">
    <source>
        <dbReference type="EMBL" id="JAS69837.1"/>
    </source>
</evidence>
<reference evidence="2" key="1">
    <citation type="submission" date="2015-11" db="EMBL/GenBank/DDBJ databases">
        <title>De novo transcriptome assembly of four potential Pierce s Disease insect vectors from Arizona vineyards.</title>
        <authorList>
            <person name="Tassone E.E."/>
        </authorList>
    </citation>
    <scope>NUCLEOTIDE SEQUENCE</scope>
</reference>
<dbReference type="PANTHER" id="PTHR46289:SF14">
    <property type="entry name" value="DUF4371 DOMAIN-CONTAINING PROTEIN"/>
    <property type="match status" value="1"/>
</dbReference>
<feature type="domain" description="HAT C-terminal dimerisation" evidence="1">
    <location>
        <begin position="116"/>
        <end position="184"/>
    </location>
</feature>
<dbReference type="AlphaFoldDB" id="A0A1B6H5A5"/>
<feature type="non-terminal residue" evidence="2">
    <location>
        <position position="1"/>
    </location>
</feature>
<dbReference type="EMBL" id="GECU01037869">
    <property type="protein sequence ID" value="JAS69837.1"/>
    <property type="molecule type" value="Transcribed_RNA"/>
</dbReference>
<name>A0A1B6H5A5_9HEMI</name>
<dbReference type="InterPro" id="IPR052958">
    <property type="entry name" value="IFN-induced_PKR_regulator"/>
</dbReference>
<sequence>TDKLGIKEETPRTCRKQTNRCNTPYTNVEEYYRRVVYIPYLDDFCCSLQERFKNHREVIDSLQNVLPEHCIKTEFSSLEPALTFYEKDLSFRDEVRSEFLLWKQKWNREEKESLPKTAISALEKCDKDYFPNMFNILKLLAVLPVSVASAERSFSSLRRLKTYLRNTTSENRLNGLALLSIHRDITITDEEVLKQFSLKSRNLDFVL</sequence>
<protein>
    <recommendedName>
        <fullName evidence="1">HAT C-terminal dimerisation domain-containing protein</fullName>
    </recommendedName>
</protein>
<dbReference type="PANTHER" id="PTHR46289">
    <property type="entry name" value="52 KDA REPRESSOR OF THE INHIBITOR OF THE PROTEIN KINASE-LIKE PROTEIN-RELATED"/>
    <property type="match status" value="1"/>
</dbReference>
<organism evidence="2">
    <name type="scientific">Homalodisca liturata</name>
    <dbReference type="NCBI Taxonomy" id="320908"/>
    <lineage>
        <taxon>Eukaryota</taxon>
        <taxon>Metazoa</taxon>
        <taxon>Ecdysozoa</taxon>
        <taxon>Arthropoda</taxon>
        <taxon>Hexapoda</taxon>
        <taxon>Insecta</taxon>
        <taxon>Pterygota</taxon>
        <taxon>Neoptera</taxon>
        <taxon>Paraneoptera</taxon>
        <taxon>Hemiptera</taxon>
        <taxon>Auchenorrhyncha</taxon>
        <taxon>Membracoidea</taxon>
        <taxon>Cicadellidae</taxon>
        <taxon>Cicadellinae</taxon>
        <taxon>Proconiini</taxon>
        <taxon>Homalodisca</taxon>
    </lineage>
</organism>
<evidence type="ECO:0000259" key="1">
    <source>
        <dbReference type="Pfam" id="PF05699"/>
    </source>
</evidence>
<dbReference type="Pfam" id="PF05699">
    <property type="entry name" value="Dimer_Tnp_hAT"/>
    <property type="match status" value="1"/>
</dbReference>
<gene>
    <name evidence="2" type="ORF">g.56558</name>
</gene>
<proteinExistence type="predicted"/>